<feature type="binding site" evidence="8">
    <location>
        <position position="14"/>
    </location>
    <ligand>
        <name>Mg(2+)</name>
        <dbReference type="ChEBI" id="CHEBI:18420"/>
    </ligand>
</feature>
<evidence type="ECO:0000256" key="4">
    <source>
        <dbReference type="ARBA" id="ARBA00022723"/>
    </source>
</evidence>
<evidence type="ECO:0000256" key="6">
    <source>
        <dbReference type="ARBA" id="ARBA00022842"/>
    </source>
</evidence>
<dbReference type="InterPro" id="IPR050556">
    <property type="entry name" value="Type_II_TA_system_RNase"/>
</dbReference>
<dbReference type="Gene3D" id="3.40.50.1010">
    <property type="entry name" value="5'-nuclease"/>
    <property type="match status" value="1"/>
</dbReference>
<evidence type="ECO:0000256" key="8">
    <source>
        <dbReference type="HAMAP-Rule" id="MF_00265"/>
    </source>
</evidence>
<organism evidence="10 11">
    <name type="scientific">Nocardia suismassiliense</name>
    <dbReference type="NCBI Taxonomy" id="2077092"/>
    <lineage>
        <taxon>Bacteria</taxon>
        <taxon>Bacillati</taxon>
        <taxon>Actinomycetota</taxon>
        <taxon>Actinomycetes</taxon>
        <taxon>Mycobacteriales</taxon>
        <taxon>Nocardiaceae</taxon>
        <taxon>Nocardia</taxon>
    </lineage>
</organism>
<dbReference type="SUPFAM" id="SSF88723">
    <property type="entry name" value="PIN domain-like"/>
    <property type="match status" value="1"/>
</dbReference>
<evidence type="ECO:0000256" key="7">
    <source>
        <dbReference type="ARBA" id="ARBA00038093"/>
    </source>
</evidence>
<keyword evidence="2 8" id="KW-1277">Toxin-antitoxin system</keyword>
<keyword evidence="6 8" id="KW-0460">Magnesium</keyword>
<feature type="domain" description="PIN" evidence="9">
    <location>
        <begin position="11"/>
        <end position="136"/>
    </location>
</feature>
<gene>
    <name evidence="8" type="primary">vapC</name>
    <name evidence="10" type="ORF">ACFYV7_10425</name>
</gene>
<keyword evidence="8" id="KW-0800">Toxin</keyword>
<evidence type="ECO:0000313" key="11">
    <source>
        <dbReference type="Proteomes" id="UP001601948"/>
    </source>
</evidence>
<dbReference type="PANTHER" id="PTHR33653:SF1">
    <property type="entry name" value="RIBONUCLEASE VAPC2"/>
    <property type="match status" value="1"/>
</dbReference>
<keyword evidence="3 8" id="KW-0540">Nuclease</keyword>
<dbReference type="Proteomes" id="UP001601948">
    <property type="component" value="Unassembled WGS sequence"/>
</dbReference>
<dbReference type="InterPro" id="IPR022907">
    <property type="entry name" value="VapC_family"/>
</dbReference>
<dbReference type="CDD" id="cd18746">
    <property type="entry name" value="PIN_VapC4-5_FitB-like"/>
    <property type="match status" value="1"/>
</dbReference>
<keyword evidence="11" id="KW-1185">Reference proteome</keyword>
<name>A0ABW6QPQ1_9NOCA</name>
<dbReference type="InterPro" id="IPR002716">
    <property type="entry name" value="PIN_dom"/>
</dbReference>
<evidence type="ECO:0000256" key="3">
    <source>
        <dbReference type="ARBA" id="ARBA00022722"/>
    </source>
</evidence>
<reference evidence="10 11" key="1">
    <citation type="submission" date="2024-10" db="EMBL/GenBank/DDBJ databases">
        <title>The Natural Products Discovery Center: Release of the First 8490 Sequenced Strains for Exploring Actinobacteria Biosynthetic Diversity.</title>
        <authorList>
            <person name="Kalkreuter E."/>
            <person name="Kautsar S.A."/>
            <person name="Yang D."/>
            <person name="Bader C.D."/>
            <person name="Teijaro C.N."/>
            <person name="Fluegel L."/>
            <person name="Davis C.M."/>
            <person name="Simpson J.R."/>
            <person name="Lauterbach L."/>
            <person name="Steele A.D."/>
            <person name="Gui C."/>
            <person name="Meng S."/>
            <person name="Li G."/>
            <person name="Viehrig K."/>
            <person name="Ye F."/>
            <person name="Su P."/>
            <person name="Kiefer A.F."/>
            <person name="Nichols A."/>
            <person name="Cepeda A.J."/>
            <person name="Yan W."/>
            <person name="Fan B."/>
            <person name="Jiang Y."/>
            <person name="Adhikari A."/>
            <person name="Zheng C.-J."/>
            <person name="Schuster L."/>
            <person name="Cowan T.M."/>
            <person name="Smanski M.J."/>
            <person name="Chevrette M.G."/>
            <person name="De Carvalho L.P.S."/>
            <person name="Shen B."/>
        </authorList>
    </citation>
    <scope>NUCLEOTIDE SEQUENCE [LARGE SCALE GENOMIC DNA]</scope>
    <source>
        <strain evidence="10 11">NPDC003040</strain>
    </source>
</reference>
<evidence type="ECO:0000256" key="1">
    <source>
        <dbReference type="ARBA" id="ARBA00001946"/>
    </source>
</evidence>
<proteinExistence type="inferred from homology"/>
<accession>A0ABW6QPQ1</accession>
<dbReference type="EC" id="3.1.-.-" evidence="8"/>
<dbReference type="InterPro" id="IPR029060">
    <property type="entry name" value="PIN-like_dom_sf"/>
</dbReference>
<evidence type="ECO:0000256" key="2">
    <source>
        <dbReference type="ARBA" id="ARBA00022649"/>
    </source>
</evidence>
<feature type="binding site" evidence="8">
    <location>
        <position position="113"/>
    </location>
    <ligand>
        <name>Mg(2+)</name>
        <dbReference type="ChEBI" id="CHEBI:18420"/>
    </ligand>
</feature>
<evidence type="ECO:0000256" key="5">
    <source>
        <dbReference type="ARBA" id="ARBA00022801"/>
    </source>
</evidence>
<protein>
    <recommendedName>
        <fullName evidence="8">Ribonuclease VapC</fullName>
        <shortName evidence="8">RNase VapC</shortName>
        <ecNumber evidence="8">3.1.-.-</ecNumber>
    </recommendedName>
    <alternativeName>
        <fullName evidence="8">Toxin VapC</fullName>
    </alternativeName>
</protein>
<comment type="similarity">
    <text evidence="7 8">Belongs to the PINc/VapC protein family.</text>
</comment>
<comment type="caution">
    <text evidence="10">The sequence shown here is derived from an EMBL/GenBank/DDBJ whole genome shotgun (WGS) entry which is preliminary data.</text>
</comment>
<dbReference type="HAMAP" id="MF_00265">
    <property type="entry name" value="VapC_Nob1"/>
    <property type="match status" value="1"/>
</dbReference>
<sequence length="148" mass="16672">MRAIEDQPMGYLLDTNAVSEWIKPRPDPGLIEWLHDADEERMFLSVITIGEIRRGVDRMSNGRRKARLTTWLSDQVTDRFDARLLPIDLGVAQAWGRIRARAEGVGHRVDAVDALIAATAEAHGLAVVTRNEKDFRGTGVQVLCPWRE</sequence>
<keyword evidence="4 8" id="KW-0479">Metal-binding</keyword>
<dbReference type="RefSeq" id="WP_387716238.1">
    <property type="nucleotide sequence ID" value="NZ_JBIAPI010000002.1"/>
</dbReference>
<dbReference type="Pfam" id="PF01850">
    <property type="entry name" value="PIN"/>
    <property type="match status" value="1"/>
</dbReference>
<dbReference type="EMBL" id="JBIAPI010000002">
    <property type="protein sequence ID" value="MFF3223202.1"/>
    <property type="molecule type" value="Genomic_DNA"/>
</dbReference>
<evidence type="ECO:0000259" key="9">
    <source>
        <dbReference type="Pfam" id="PF01850"/>
    </source>
</evidence>
<comment type="cofactor">
    <cofactor evidence="1 8">
        <name>Mg(2+)</name>
        <dbReference type="ChEBI" id="CHEBI:18420"/>
    </cofactor>
</comment>
<keyword evidence="5 8" id="KW-0378">Hydrolase</keyword>
<dbReference type="PANTHER" id="PTHR33653">
    <property type="entry name" value="RIBONUCLEASE VAPC2"/>
    <property type="match status" value="1"/>
</dbReference>
<evidence type="ECO:0000313" key="10">
    <source>
        <dbReference type="EMBL" id="MFF3223202.1"/>
    </source>
</evidence>
<comment type="function">
    <text evidence="8">Toxic component of a toxin-antitoxin (TA) system. An RNase.</text>
</comment>